<evidence type="ECO:0000259" key="4">
    <source>
        <dbReference type="Pfam" id="PF00588"/>
    </source>
</evidence>
<evidence type="ECO:0000256" key="2">
    <source>
        <dbReference type="ARBA" id="ARBA00022603"/>
    </source>
</evidence>
<evidence type="ECO:0000256" key="3">
    <source>
        <dbReference type="ARBA" id="ARBA00022679"/>
    </source>
</evidence>
<evidence type="ECO:0000256" key="1">
    <source>
        <dbReference type="ARBA" id="ARBA00007228"/>
    </source>
</evidence>
<dbReference type="Proteomes" id="UP000316095">
    <property type="component" value="Unassembled WGS sequence"/>
</dbReference>
<feature type="domain" description="MRM3-like substrate binding" evidence="5">
    <location>
        <begin position="17"/>
        <end position="100"/>
    </location>
</feature>
<keyword evidence="7" id="KW-1185">Reference proteome</keyword>
<proteinExistence type="inferred from homology"/>
<dbReference type="InterPro" id="IPR053888">
    <property type="entry name" value="MRM3-like_sub_bind"/>
</dbReference>
<accession>A0A5C5XGN1</accession>
<dbReference type="InterPro" id="IPR001537">
    <property type="entry name" value="SpoU_MeTrfase"/>
</dbReference>
<dbReference type="PANTHER" id="PTHR43191">
    <property type="entry name" value="RRNA METHYLTRANSFERASE 3"/>
    <property type="match status" value="1"/>
</dbReference>
<dbReference type="GO" id="GO:0032259">
    <property type="term" value="P:methylation"/>
    <property type="evidence" value="ECO:0007669"/>
    <property type="project" value="UniProtKB-KW"/>
</dbReference>
<dbReference type="Pfam" id="PF00588">
    <property type="entry name" value="SpoU_methylase"/>
    <property type="match status" value="1"/>
</dbReference>
<dbReference type="GO" id="GO:0003723">
    <property type="term" value="F:RNA binding"/>
    <property type="evidence" value="ECO:0007669"/>
    <property type="project" value="InterPro"/>
</dbReference>
<gene>
    <name evidence="6" type="primary">aviRb</name>
    <name evidence="6" type="ORF">Pan54_25960</name>
</gene>
<comment type="similarity">
    <text evidence="1">Belongs to the class IV-like SAM-binding methyltransferase superfamily. RNA methyltransferase TrmH family.</text>
</comment>
<dbReference type="GO" id="GO:0008173">
    <property type="term" value="F:RNA methyltransferase activity"/>
    <property type="evidence" value="ECO:0007669"/>
    <property type="project" value="InterPro"/>
</dbReference>
<comment type="caution">
    <text evidence="6">The sequence shown here is derived from an EMBL/GenBank/DDBJ whole genome shotgun (WGS) entry which is preliminary data.</text>
</comment>
<dbReference type="Gene3D" id="3.30.1330.30">
    <property type="match status" value="1"/>
</dbReference>
<reference evidence="6 7" key="1">
    <citation type="submission" date="2019-02" db="EMBL/GenBank/DDBJ databases">
        <title>Deep-cultivation of Planctomycetes and their phenomic and genomic characterization uncovers novel biology.</title>
        <authorList>
            <person name="Wiegand S."/>
            <person name="Jogler M."/>
            <person name="Boedeker C."/>
            <person name="Pinto D."/>
            <person name="Vollmers J."/>
            <person name="Rivas-Marin E."/>
            <person name="Kohn T."/>
            <person name="Peeters S.H."/>
            <person name="Heuer A."/>
            <person name="Rast P."/>
            <person name="Oberbeckmann S."/>
            <person name="Bunk B."/>
            <person name="Jeske O."/>
            <person name="Meyerdierks A."/>
            <person name="Storesund J.E."/>
            <person name="Kallscheuer N."/>
            <person name="Luecker S."/>
            <person name="Lage O.M."/>
            <person name="Pohl T."/>
            <person name="Merkel B.J."/>
            <person name="Hornburger P."/>
            <person name="Mueller R.-W."/>
            <person name="Bruemmer F."/>
            <person name="Labrenz M."/>
            <person name="Spormann A.M."/>
            <person name="Op Den Camp H."/>
            <person name="Overmann J."/>
            <person name="Amann R."/>
            <person name="Jetten M.S.M."/>
            <person name="Mascher T."/>
            <person name="Medema M.H."/>
            <person name="Devos D.P."/>
            <person name="Kaster A.-K."/>
            <person name="Ovreas L."/>
            <person name="Rohde M."/>
            <person name="Galperin M.Y."/>
            <person name="Jogler C."/>
        </authorList>
    </citation>
    <scope>NUCLEOTIDE SEQUENCE [LARGE SCALE GENOMIC DNA]</scope>
    <source>
        <strain evidence="6 7">Pan54</strain>
    </source>
</reference>
<dbReference type="InterPro" id="IPR029028">
    <property type="entry name" value="Alpha/beta_knot_MTases"/>
</dbReference>
<protein>
    <submittedName>
        <fullName evidence="6">23S rRNA (Uridine(2479)-2'-O)-methyltransferase</fullName>
        <ecNumber evidence="6">2.1.1.208</ecNumber>
    </submittedName>
</protein>
<sequence length="280" mass="31966">MPRDRNQIPHFPTVNRAITFVCRLHREREWRERHRCFYAEGLRNFLHAINARQQIATIFYSKKLLKSAAAEKQIRALKRAGTPALSLSPEEFRKISWFEHASGIGFLVRSQWSRLSQIDLSRSSCWIILETVRNTGNLGTLLRSANAFGANGLILLGHQIDPYQPDILRASMGSLFFQKFIHSSLHELEQWTITHSLKPIGTSPSGQQLLNDFPFPKTTLIFLGEERQGMSTTQQEYCHHLVRIPMSDRVDSLNLGVAGSLMMYAWMSSQACSGVYSKMT</sequence>
<dbReference type="SUPFAM" id="SSF75217">
    <property type="entry name" value="alpha/beta knot"/>
    <property type="match status" value="1"/>
</dbReference>
<dbReference type="InterPro" id="IPR029026">
    <property type="entry name" value="tRNA_m1G_MTases_N"/>
</dbReference>
<keyword evidence="2 6" id="KW-0489">Methyltransferase</keyword>
<evidence type="ECO:0000313" key="7">
    <source>
        <dbReference type="Proteomes" id="UP000316095"/>
    </source>
</evidence>
<dbReference type="CDD" id="cd18095">
    <property type="entry name" value="SpoU-like_rRNA-MTase"/>
    <property type="match status" value="1"/>
</dbReference>
<dbReference type="GO" id="GO:0006396">
    <property type="term" value="P:RNA processing"/>
    <property type="evidence" value="ECO:0007669"/>
    <property type="project" value="InterPro"/>
</dbReference>
<evidence type="ECO:0000313" key="6">
    <source>
        <dbReference type="EMBL" id="TWT61859.1"/>
    </source>
</evidence>
<evidence type="ECO:0000259" key="5">
    <source>
        <dbReference type="Pfam" id="PF22435"/>
    </source>
</evidence>
<dbReference type="EMBL" id="SJPG01000001">
    <property type="protein sequence ID" value="TWT61859.1"/>
    <property type="molecule type" value="Genomic_DNA"/>
</dbReference>
<dbReference type="EC" id="2.1.1.208" evidence="6"/>
<organism evidence="6 7">
    <name type="scientific">Rubinisphaera italica</name>
    <dbReference type="NCBI Taxonomy" id="2527969"/>
    <lineage>
        <taxon>Bacteria</taxon>
        <taxon>Pseudomonadati</taxon>
        <taxon>Planctomycetota</taxon>
        <taxon>Planctomycetia</taxon>
        <taxon>Planctomycetales</taxon>
        <taxon>Planctomycetaceae</taxon>
        <taxon>Rubinisphaera</taxon>
    </lineage>
</organism>
<dbReference type="AlphaFoldDB" id="A0A5C5XGN1"/>
<dbReference type="InterPro" id="IPR029064">
    <property type="entry name" value="Ribosomal_eL30-like_sf"/>
</dbReference>
<dbReference type="InterPro" id="IPR051259">
    <property type="entry name" value="rRNA_Methyltransferase"/>
</dbReference>
<dbReference type="Pfam" id="PF22435">
    <property type="entry name" value="MRM3-like_sub_bind"/>
    <property type="match status" value="1"/>
</dbReference>
<name>A0A5C5XGN1_9PLAN</name>
<keyword evidence="3 6" id="KW-0808">Transferase</keyword>
<dbReference type="SUPFAM" id="SSF55315">
    <property type="entry name" value="L30e-like"/>
    <property type="match status" value="1"/>
</dbReference>
<dbReference type="PANTHER" id="PTHR43191:SF2">
    <property type="entry name" value="RRNA METHYLTRANSFERASE 3, MITOCHONDRIAL"/>
    <property type="match status" value="1"/>
</dbReference>
<dbReference type="OrthoDB" id="9794400at2"/>
<dbReference type="RefSeq" id="WP_146503796.1">
    <property type="nucleotide sequence ID" value="NZ_SJPG01000001.1"/>
</dbReference>
<dbReference type="Gene3D" id="3.40.1280.10">
    <property type="match status" value="1"/>
</dbReference>
<feature type="domain" description="tRNA/rRNA methyltransferase SpoU type" evidence="4">
    <location>
        <begin position="127"/>
        <end position="264"/>
    </location>
</feature>